<dbReference type="PANTHER" id="PTHR39965:SF1">
    <property type="entry name" value="CRISPR SYSTEM CMR SUBUNIT CMR6"/>
    <property type="match status" value="1"/>
</dbReference>
<reference evidence="5 7" key="2">
    <citation type="submission" date="2019-07" db="EMBL/GenBank/DDBJ databases">
        <title>Tepidimonas ignava SPS-1037 draft genome.</title>
        <authorList>
            <person name="Da Costa M.S."/>
            <person name="Froufe H.J.C."/>
            <person name="Egas C."/>
            <person name="Albuquerque L."/>
        </authorList>
    </citation>
    <scope>NUCLEOTIDE SEQUENCE [LARGE SCALE GENOMIC DNA]</scope>
    <source>
        <strain evidence="5 7">SPS-1037</strain>
    </source>
</reference>
<evidence type="ECO:0000313" key="7">
    <source>
        <dbReference type="Proteomes" id="UP000315577"/>
    </source>
</evidence>
<dbReference type="Proteomes" id="UP000295536">
    <property type="component" value="Unassembled WGS sequence"/>
</dbReference>
<dbReference type="PANTHER" id="PTHR39965">
    <property type="entry name" value="CRISPR SYSTEM CMR SUBUNIT CMR6"/>
    <property type="match status" value="1"/>
</dbReference>
<dbReference type="Pfam" id="PF03787">
    <property type="entry name" value="RAMPs"/>
    <property type="match status" value="1"/>
</dbReference>
<keyword evidence="7" id="KW-1185">Reference proteome</keyword>
<dbReference type="InterPro" id="IPR010172">
    <property type="entry name" value="CRISPR-assoc_prot_TM1791"/>
</dbReference>
<dbReference type="InterPro" id="IPR005537">
    <property type="entry name" value="RAMP_III_fam"/>
</dbReference>
<dbReference type="EMBL" id="VJNC01000002">
    <property type="protein sequence ID" value="TSE23565.1"/>
    <property type="molecule type" value="Genomic_DNA"/>
</dbReference>
<sequence>MPVAAVPAYLGQDFKDASPGMRFGLLLPIWTDRADQEAQVRKRGQARSREGQEVAQLLHHSGMEATIAALRARPRSPLPGLWEKNDFAAREAWSQVRALTKRDLEYIRALNTRAREVVGTMPAIQCLTIDATAIAPFTTGLGNEHPLENGFSFLWPYGLPYLPGSGVKGVLRRAAQELARGEWGDTRGWNQAAIDVLFGTEDSNNPQRGVLSFWDVIPQIKGDSLMVEIMTPHQSHYYQQKNERKAGDSTSPHDSGQPNPIAFLTVPPGSTFSFHVVCDVRRLERLDGALLGNDGGQPRWQTLLEAAFEHAFAWLGFGAKTAVGYGAMRYDRQARQRALEEQRQRQAEHERQQRLAQLSPAQRALEEFNARMQARANELRGRKTLVGQQDYQALQNMVTLVQSENWSPADRAAAADAVETWGAKLINIDPRDLRRRLGLAALRGSHG</sequence>
<evidence type="ECO:0000256" key="1">
    <source>
        <dbReference type="ARBA" id="ARBA00023118"/>
    </source>
</evidence>
<dbReference type="AlphaFoldDB" id="A0A4R3LAM5"/>
<dbReference type="NCBIfam" id="TIGR01898">
    <property type="entry name" value="cas_TM1791_cmr6"/>
    <property type="match status" value="1"/>
</dbReference>
<gene>
    <name evidence="4" type="ORF">EDC36_1129</name>
    <name evidence="5" type="ORF">Tigna_00259</name>
</gene>
<dbReference type="GO" id="GO:0051607">
    <property type="term" value="P:defense response to virus"/>
    <property type="evidence" value="ECO:0007669"/>
    <property type="project" value="UniProtKB-KW"/>
</dbReference>
<feature type="compositionally biased region" description="Polar residues" evidence="2">
    <location>
        <begin position="248"/>
        <end position="258"/>
    </location>
</feature>
<accession>A0A4R3LAM5</accession>
<evidence type="ECO:0000313" key="4">
    <source>
        <dbReference type="EMBL" id="TCS96220.1"/>
    </source>
</evidence>
<dbReference type="EMBL" id="SMAH01000012">
    <property type="protein sequence ID" value="TCS96220.1"/>
    <property type="molecule type" value="Genomic_DNA"/>
</dbReference>
<proteinExistence type="predicted"/>
<feature type="region of interest" description="Disordered" evidence="2">
    <location>
        <begin position="240"/>
        <end position="261"/>
    </location>
</feature>
<keyword evidence="1" id="KW-0051">Antiviral defense</keyword>
<dbReference type="OrthoDB" id="9813956at2"/>
<dbReference type="RefSeq" id="WP_132963050.1">
    <property type="nucleotide sequence ID" value="NZ_SMAH01000012.1"/>
</dbReference>
<organism evidence="4 6">
    <name type="scientific">Tepidimonas ignava</name>
    <dbReference type="NCBI Taxonomy" id="114249"/>
    <lineage>
        <taxon>Bacteria</taxon>
        <taxon>Pseudomonadati</taxon>
        <taxon>Pseudomonadota</taxon>
        <taxon>Betaproteobacteria</taxon>
        <taxon>Burkholderiales</taxon>
        <taxon>Tepidimonas</taxon>
    </lineage>
</organism>
<evidence type="ECO:0000256" key="2">
    <source>
        <dbReference type="SAM" id="MobiDB-lite"/>
    </source>
</evidence>
<feature type="domain" description="CRISPR type III-associated protein" evidence="3">
    <location>
        <begin position="132"/>
        <end position="328"/>
    </location>
</feature>
<evidence type="ECO:0000313" key="6">
    <source>
        <dbReference type="Proteomes" id="UP000295536"/>
    </source>
</evidence>
<comment type="caution">
    <text evidence="4">The sequence shown here is derived from an EMBL/GenBank/DDBJ whole genome shotgun (WGS) entry which is preliminary data.</text>
</comment>
<evidence type="ECO:0000259" key="3">
    <source>
        <dbReference type="Pfam" id="PF03787"/>
    </source>
</evidence>
<dbReference type="Proteomes" id="UP000315577">
    <property type="component" value="Unassembled WGS sequence"/>
</dbReference>
<protein>
    <submittedName>
        <fullName evidence="4">CRISPR type III-B/RAMP module RAMP protein Cmr6</fullName>
    </submittedName>
</protein>
<reference evidence="4 6" key="1">
    <citation type="submission" date="2019-03" db="EMBL/GenBank/DDBJ databases">
        <title>Genomic Encyclopedia of Type Strains, Phase IV (KMG-IV): sequencing the most valuable type-strain genomes for metagenomic binning, comparative biology and taxonomic classification.</title>
        <authorList>
            <person name="Goeker M."/>
        </authorList>
    </citation>
    <scope>NUCLEOTIDE SEQUENCE [LARGE SCALE GENOMIC DNA]</scope>
    <source>
        <strain evidence="4 6">DSM 12034</strain>
    </source>
</reference>
<evidence type="ECO:0000313" key="5">
    <source>
        <dbReference type="EMBL" id="TSE23565.1"/>
    </source>
</evidence>
<name>A0A4R3LAM5_9BURK</name>